<dbReference type="Pfam" id="PF00589">
    <property type="entry name" value="Phage_integrase"/>
    <property type="match status" value="1"/>
</dbReference>
<gene>
    <name evidence="9" type="ordered locus">Acid_7641</name>
</gene>
<dbReference type="InterPro" id="IPR044068">
    <property type="entry name" value="CB"/>
</dbReference>
<protein>
    <submittedName>
        <fullName evidence="9">Phage integrase family protein</fullName>
    </submittedName>
</protein>
<dbReference type="PROSITE" id="PS51898">
    <property type="entry name" value="TYR_RECOMBINASE"/>
    <property type="match status" value="1"/>
</dbReference>
<dbReference type="InParanoid" id="Q01P77"/>
<evidence type="ECO:0000256" key="1">
    <source>
        <dbReference type="ARBA" id="ARBA00022829"/>
    </source>
</evidence>
<feature type="domain" description="Core-binding (CB)" evidence="8">
    <location>
        <begin position="5"/>
        <end position="98"/>
    </location>
</feature>
<organism evidence="9">
    <name type="scientific">Solibacter usitatus (strain Ellin6076)</name>
    <dbReference type="NCBI Taxonomy" id="234267"/>
    <lineage>
        <taxon>Bacteria</taxon>
        <taxon>Pseudomonadati</taxon>
        <taxon>Acidobacteriota</taxon>
        <taxon>Terriglobia</taxon>
        <taxon>Bryobacterales</taxon>
        <taxon>Solibacteraceae</taxon>
        <taxon>Candidatus Solibacter</taxon>
    </lineage>
</organism>
<dbReference type="OrthoDB" id="107900at2"/>
<dbReference type="InterPro" id="IPR050090">
    <property type="entry name" value="Tyrosine_recombinase_XerCD"/>
</dbReference>
<dbReference type="Gene3D" id="1.10.443.10">
    <property type="entry name" value="Intergrase catalytic core"/>
    <property type="match status" value="1"/>
</dbReference>
<dbReference type="InterPro" id="IPR004107">
    <property type="entry name" value="Integrase_SAM-like_N"/>
</dbReference>
<keyword evidence="2" id="KW-0229">DNA integration</keyword>
<evidence type="ECO:0000259" key="7">
    <source>
        <dbReference type="PROSITE" id="PS51898"/>
    </source>
</evidence>
<dbReference type="GO" id="GO:0003677">
    <property type="term" value="F:DNA binding"/>
    <property type="evidence" value="ECO:0007669"/>
    <property type="project" value="UniProtKB-UniRule"/>
</dbReference>
<dbReference type="PANTHER" id="PTHR30349:SF81">
    <property type="entry name" value="TYROSINE RECOMBINASE XERC"/>
    <property type="match status" value="1"/>
</dbReference>
<dbReference type="KEGG" id="sus:Acid_7641"/>
<evidence type="ECO:0000256" key="5">
    <source>
        <dbReference type="PROSITE-ProRule" id="PRU01248"/>
    </source>
</evidence>
<dbReference type="InterPro" id="IPR010998">
    <property type="entry name" value="Integrase_recombinase_N"/>
</dbReference>
<dbReference type="GO" id="GO:0006310">
    <property type="term" value="P:DNA recombination"/>
    <property type="evidence" value="ECO:0007669"/>
    <property type="project" value="UniProtKB-KW"/>
</dbReference>
<dbReference type="Pfam" id="PF02899">
    <property type="entry name" value="Phage_int_SAM_1"/>
    <property type="match status" value="1"/>
</dbReference>
<dbReference type="InterPro" id="IPR013762">
    <property type="entry name" value="Integrase-like_cat_sf"/>
</dbReference>
<keyword evidence="1" id="KW-0159">Chromosome partition</keyword>
<evidence type="ECO:0000256" key="6">
    <source>
        <dbReference type="SAM" id="MobiDB-lite"/>
    </source>
</evidence>
<dbReference type="PROSITE" id="PS51900">
    <property type="entry name" value="CB"/>
    <property type="match status" value="1"/>
</dbReference>
<dbReference type="eggNOG" id="COG4974">
    <property type="taxonomic scope" value="Bacteria"/>
</dbReference>
<keyword evidence="4" id="KW-0233">DNA recombination</keyword>
<evidence type="ECO:0000256" key="3">
    <source>
        <dbReference type="ARBA" id="ARBA00023125"/>
    </source>
</evidence>
<dbReference type="CDD" id="cd01182">
    <property type="entry name" value="INT_RitC_C_like"/>
    <property type="match status" value="1"/>
</dbReference>
<name>Q01P77_SOLUE</name>
<dbReference type="GO" id="GO:0007059">
    <property type="term" value="P:chromosome segregation"/>
    <property type="evidence" value="ECO:0007669"/>
    <property type="project" value="UniProtKB-KW"/>
</dbReference>
<evidence type="ECO:0000313" key="9">
    <source>
        <dbReference type="EMBL" id="ABJ88543.1"/>
    </source>
</evidence>
<dbReference type="HOGENOM" id="CLU_027562_9_1_0"/>
<evidence type="ECO:0000256" key="2">
    <source>
        <dbReference type="ARBA" id="ARBA00022908"/>
    </source>
</evidence>
<dbReference type="InterPro" id="IPR011010">
    <property type="entry name" value="DNA_brk_join_enz"/>
</dbReference>
<dbReference type="EMBL" id="CP000473">
    <property type="protein sequence ID" value="ABJ88543.1"/>
    <property type="molecule type" value="Genomic_DNA"/>
</dbReference>
<dbReference type="AlphaFoldDB" id="Q01P77"/>
<dbReference type="SUPFAM" id="SSF56349">
    <property type="entry name" value="DNA breaking-rejoining enzymes"/>
    <property type="match status" value="1"/>
</dbReference>
<dbReference type="SUPFAM" id="SSF47823">
    <property type="entry name" value="lambda integrase-like, N-terminal domain"/>
    <property type="match status" value="1"/>
</dbReference>
<dbReference type="Gene3D" id="1.10.150.130">
    <property type="match status" value="1"/>
</dbReference>
<keyword evidence="3 5" id="KW-0238">DNA-binding</keyword>
<sequence>MRDPANLAALLQSFFTTRLMAQRKVSPHTIASYRDTFRLLLQFAQKRLRKAPSQLGLDDLDASLVGAFLEDLENRRHNGARSRNLRLTAIRSFFRYASLEAPAHSGIIQRVLAIPNQRQRRALVGFLTRPEIEALLAAPNRTQWLGRRDHAFLLTAVQTGLRLSEMTGLRQEDVSLGAGAHVRCRGKGRKERCTPLAKPTAAVLKAWIREQGRGDSKTLFPSTRGGPLSADGVQHLLARHVAQARKHCASLRKKRVSPHVLRHAAAMELLQGGVDRAVIALWLGHESVETTQIYLDADLALKEEALAKTNPVKGAPKRFQPDDECWLSSNNSNPKRPDYAAWRMMVSNQTSYSEGLEPLRSDPRGIVRDAA</sequence>
<dbReference type="STRING" id="234267.Acid_7641"/>
<reference evidence="9" key="1">
    <citation type="submission" date="2006-10" db="EMBL/GenBank/DDBJ databases">
        <title>Complete sequence of Solibacter usitatus Ellin6076.</title>
        <authorList>
            <consortium name="US DOE Joint Genome Institute"/>
            <person name="Copeland A."/>
            <person name="Lucas S."/>
            <person name="Lapidus A."/>
            <person name="Barry K."/>
            <person name="Detter J.C."/>
            <person name="Glavina del Rio T."/>
            <person name="Hammon N."/>
            <person name="Israni S."/>
            <person name="Dalin E."/>
            <person name="Tice H."/>
            <person name="Pitluck S."/>
            <person name="Thompson L.S."/>
            <person name="Brettin T."/>
            <person name="Bruce D."/>
            <person name="Han C."/>
            <person name="Tapia R."/>
            <person name="Gilna P."/>
            <person name="Schmutz J."/>
            <person name="Larimer F."/>
            <person name="Land M."/>
            <person name="Hauser L."/>
            <person name="Kyrpides N."/>
            <person name="Mikhailova N."/>
            <person name="Janssen P.H."/>
            <person name="Kuske C.R."/>
            <person name="Richardson P."/>
        </authorList>
    </citation>
    <scope>NUCLEOTIDE SEQUENCE</scope>
    <source>
        <strain evidence="9">Ellin6076</strain>
    </source>
</reference>
<proteinExistence type="predicted"/>
<dbReference type="GO" id="GO:0015074">
    <property type="term" value="P:DNA integration"/>
    <property type="evidence" value="ECO:0007669"/>
    <property type="project" value="UniProtKB-KW"/>
</dbReference>
<feature type="region of interest" description="Disordered" evidence="6">
    <location>
        <begin position="351"/>
        <end position="371"/>
    </location>
</feature>
<evidence type="ECO:0000259" key="8">
    <source>
        <dbReference type="PROSITE" id="PS51900"/>
    </source>
</evidence>
<evidence type="ECO:0000256" key="4">
    <source>
        <dbReference type="ARBA" id="ARBA00023172"/>
    </source>
</evidence>
<feature type="domain" description="Tyr recombinase" evidence="7">
    <location>
        <begin position="122"/>
        <end position="307"/>
    </location>
</feature>
<accession>Q01P77</accession>
<feature type="compositionally biased region" description="Basic and acidic residues" evidence="6">
    <location>
        <begin position="357"/>
        <end position="371"/>
    </location>
</feature>
<dbReference type="PANTHER" id="PTHR30349">
    <property type="entry name" value="PHAGE INTEGRASE-RELATED"/>
    <property type="match status" value="1"/>
</dbReference>
<dbReference type="InterPro" id="IPR002104">
    <property type="entry name" value="Integrase_catalytic"/>
</dbReference>